<feature type="domain" description="RNA polymerase sigma-70 region 2" evidence="6">
    <location>
        <begin position="41"/>
        <end position="99"/>
    </location>
</feature>
<feature type="region of interest" description="Disordered" evidence="5">
    <location>
        <begin position="399"/>
        <end position="441"/>
    </location>
</feature>
<feature type="domain" description="RNA polymerase sigma factor 70 region 4 type 2" evidence="7">
    <location>
        <begin position="136"/>
        <end position="186"/>
    </location>
</feature>
<dbReference type="PANTHER" id="PTHR43133:SF51">
    <property type="entry name" value="RNA POLYMERASE SIGMA FACTOR"/>
    <property type="match status" value="1"/>
</dbReference>
<evidence type="ECO:0000259" key="7">
    <source>
        <dbReference type="Pfam" id="PF08281"/>
    </source>
</evidence>
<name>A0A5B9VXF3_9BACT</name>
<evidence type="ECO:0000313" key="9">
    <source>
        <dbReference type="Proteomes" id="UP000324233"/>
    </source>
</evidence>
<feature type="region of interest" description="Disordered" evidence="5">
    <location>
        <begin position="279"/>
        <end position="307"/>
    </location>
</feature>
<dbReference type="Pfam" id="PF04542">
    <property type="entry name" value="Sigma70_r2"/>
    <property type="match status" value="1"/>
</dbReference>
<dbReference type="Pfam" id="PF08281">
    <property type="entry name" value="Sigma70_r4_2"/>
    <property type="match status" value="1"/>
</dbReference>
<evidence type="ECO:0000256" key="3">
    <source>
        <dbReference type="ARBA" id="ARBA00023082"/>
    </source>
</evidence>
<dbReference type="InterPro" id="IPR013249">
    <property type="entry name" value="RNA_pol_sigma70_r4_t2"/>
</dbReference>
<dbReference type="SUPFAM" id="SSF88946">
    <property type="entry name" value="Sigma2 domain of RNA polymerase sigma factors"/>
    <property type="match status" value="1"/>
</dbReference>
<dbReference type="InterPro" id="IPR013324">
    <property type="entry name" value="RNA_pol_sigma_r3/r4-like"/>
</dbReference>
<reference evidence="8 9" key="1">
    <citation type="submission" date="2019-08" db="EMBL/GenBank/DDBJ databases">
        <title>Deep-cultivation of Planctomycetes and their phenomic and genomic characterization uncovers novel biology.</title>
        <authorList>
            <person name="Wiegand S."/>
            <person name="Jogler M."/>
            <person name="Boedeker C."/>
            <person name="Pinto D."/>
            <person name="Vollmers J."/>
            <person name="Rivas-Marin E."/>
            <person name="Kohn T."/>
            <person name="Peeters S.H."/>
            <person name="Heuer A."/>
            <person name="Rast P."/>
            <person name="Oberbeckmann S."/>
            <person name="Bunk B."/>
            <person name="Jeske O."/>
            <person name="Meyerdierks A."/>
            <person name="Storesund J.E."/>
            <person name="Kallscheuer N."/>
            <person name="Luecker S."/>
            <person name="Lage O.M."/>
            <person name="Pohl T."/>
            <person name="Merkel B.J."/>
            <person name="Hornburger P."/>
            <person name="Mueller R.-W."/>
            <person name="Bruemmer F."/>
            <person name="Labrenz M."/>
            <person name="Spormann A.M."/>
            <person name="Op den Camp H."/>
            <person name="Overmann J."/>
            <person name="Amann R."/>
            <person name="Jetten M.S.M."/>
            <person name="Mascher T."/>
            <person name="Medema M.H."/>
            <person name="Devos D.P."/>
            <person name="Kaster A.-K."/>
            <person name="Ovreas L."/>
            <person name="Rohde M."/>
            <person name="Galperin M.Y."/>
            <person name="Jogler C."/>
        </authorList>
    </citation>
    <scope>NUCLEOTIDE SEQUENCE [LARGE SCALE GENOMIC DNA]</scope>
    <source>
        <strain evidence="8 9">OJF2</strain>
    </source>
</reference>
<protein>
    <submittedName>
        <fullName evidence="8">ECF RNA polymerase sigma factor SigE</fullName>
    </submittedName>
</protein>
<dbReference type="Proteomes" id="UP000324233">
    <property type="component" value="Chromosome"/>
</dbReference>
<dbReference type="KEGG" id="agv:OJF2_08500"/>
<evidence type="ECO:0000256" key="4">
    <source>
        <dbReference type="ARBA" id="ARBA00023163"/>
    </source>
</evidence>
<proteinExistence type="inferred from homology"/>
<dbReference type="PANTHER" id="PTHR43133">
    <property type="entry name" value="RNA POLYMERASE ECF-TYPE SIGMA FACTO"/>
    <property type="match status" value="1"/>
</dbReference>
<dbReference type="SUPFAM" id="SSF111384">
    <property type="entry name" value="OmpH-like"/>
    <property type="match status" value="1"/>
</dbReference>
<dbReference type="NCBIfam" id="TIGR02937">
    <property type="entry name" value="sigma70-ECF"/>
    <property type="match status" value="1"/>
</dbReference>
<dbReference type="Pfam" id="PF03938">
    <property type="entry name" value="OmpH"/>
    <property type="match status" value="1"/>
</dbReference>
<dbReference type="GO" id="GO:0016987">
    <property type="term" value="F:sigma factor activity"/>
    <property type="evidence" value="ECO:0007669"/>
    <property type="project" value="UniProtKB-KW"/>
</dbReference>
<gene>
    <name evidence="8" type="primary">sigE_14</name>
    <name evidence="8" type="ORF">OJF2_08500</name>
</gene>
<dbReference type="SUPFAM" id="SSF88659">
    <property type="entry name" value="Sigma3 and sigma4 domains of RNA polymerase sigma factors"/>
    <property type="match status" value="1"/>
</dbReference>
<evidence type="ECO:0000259" key="6">
    <source>
        <dbReference type="Pfam" id="PF04542"/>
    </source>
</evidence>
<dbReference type="InterPro" id="IPR005632">
    <property type="entry name" value="Chaperone_Skp"/>
</dbReference>
<dbReference type="CDD" id="cd06171">
    <property type="entry name" value="Sigma70_r4"/>
    <property type="match status" value="1"/>
</dbReference>
<dbReference type="InterPro" id="IPR036388">
    <property type="entry name" value="WH-like_DNA-bd_sf"/>
</dbReference>
<evidence type="ECO:0000256" key="5">
    <source>
        <dbReference type="SAM" id="MobiDB-lite"/>
    </source>
</evidence>
<dbReference type="SMART" id="SM00935">
    <property type="entry name" value="OmpH"/>
    <property type="match status" value="1"/>
</dbReference>
<keyword evidence="9" id="KW-1185">Reference proteome</keyword>
<dbReference type="Gene3D" id="1.10.1740.10">
    <property type="match status" value="1"/>
</dbReference>
<dbReference type="GO" id="GO:0051082">
    <property type="term" value="F:unfolded protein binding"/>
    <property type="evidence" value="ECO:0007669"/>
    <property type="project" value="InterPro"/>
</dbReference>
<dbReference type="Gene3D" id="3.30.910.20">
    <property type="entry name" value="Skp domain"/>
    <property type="match status" value="1"/>
</dbReference>
<dbReference type="GO" id="GO:0003677">
    <property type="term" value="F:DNA binding"/>
    <property type="evidence" value="ECO:0007669"/>
    <property type="project" value="InterPro"/>
</dbReference>
<keyword evidence="3" id="KW-0731">Sigma factor</keyword>
<sequence>MMGPIRALFDAGTAAGVPDAELLERFLAGPAEAAEVAFAALVERHGPMVLRVCRSVLGEPHDAEDAFQATFLVLARRAGSIRKQASLASWLHGAAARTAGCARAAAARRRRHERAAAGMLKLAVLSEPTDDLAGVLHEELDRLPERLRAPILLCHLEGLSHEQAAEALAWPVGTVRSRLSRGRERLRGRLIRRGVAPAIAAIWAADEAARAAVPPALAAATVRAAVSSATAWKTAGMVPPSVSVLVEGALNAMFLTRIKLAAIACVGLAVGGIALARTSAQGPGRGPRPAAVAATATPTAPEDMDPFPRYAPPAAAAAARADDDALETDAEVRRRIDIELLEQEVAILRNHVKDTMRYKFQYRRNADSTEAKQAVEAYDEARKSYEAKSLALAAARREMAEARNRRGDAPKAADSMANPGAPRGPKAEAPGAQAPAPRIGSIDMKAALDRYEKLRMTSEELRSAADGRKADLLKLQAAARGEAEHLAKLVPGTEDFKVHEARATQLKSMFEAEREAAGREFAEREARSMASFLDEVERAVAAVARAKGLNYVLRVSSGPANAANPADVQEAVKRSVLYADPANDLTQEVIRELNRRYKEESAKPAAK</sequence>
<comment type="similarity">
    <text evidence="1">Belongs to the sigma-70 factor family. ECF subfamily.</text>
</comment>
<dbReference type="GO" id="GO:0006352">
    <property type="term" value="P:DNA-templated transcription initiation"/>
    <property type="evidence" value="ECO:0007669"/>
    <property type="project" value="InterPro"/>
</dbReference>
<organism evidence="8 9">
    <name type="scientific">Aquisphaera giovannonii</name>
    <dbReference type="NCBI Taxonomy" id="406548"/>
    <lineage>
        <taxon>Bacteria</taxon>
        <taxon>Pseudomonadati</taxon>
        <taxon>Planctomycetota</taxon>
        <taxon>Planctomycetia</taxon>
        <taxon>Isosphaerales</taxon>
        <taxon>Isosphaeraceae</taxon>
        <taxon>Aquisphaera</taxon>
    </lineage>
</organism>
<keyword evidence="4" id="KW-0804">Transcription</keyword>
<dbReference type="InterPro" id="IPR024930">
    <property type="entry name" value="Skp_dom_sf"/>
</dbReference>
<dbReference type="InterPro" id="IPR014284">
    <property type="entry name" value="RNA_pol_sigma-70_dom"/>
</dbReference>
<feature type="compositionally biased region" description="Basic and acidic residues" evidence="5">
    <location>
        <begin position="399"/>
        <end position="411"/>
    </location>
</feature>
<dbReference type="Gene3D" id="1.10.10.10">
    <property type="entry name" value="Winged helix-like DNA-binding domain superfamily/Winged helix DNA-binding domain"/>
    <property type="match status" value="1"/>
</dbReference>
<dbReference type="InterPro" id="IPR007627">
    <property type="entry name" value="RNA_pol_sigma70_r2"/>
</dbReference>
<dbReference type="AlphaFoldDB" id="A0A5B9VXF3"/>
<evidence type="ECO:0000256" key="1">
    <source>
        <dbReference type="ARBA" id="ARBA00010641"/>
    </source>
</evidence>
<accession>A0A5B9VXF3</accession>
<evidence type="ECO:0000256" key="2">
    <source>
        <dbReference type="ARBA" id="ARBA00023015"/>
    </source>
</evidence>
<dbReference type="InterPro" id="IPR039425">
    <property type="entry name" value="RNA_pol_sigma-70-like"/>
</dbReference>
<dbReference type="InterPro" id="IPR013325">
    <property type="entry name" value="RNA_pol_sigma_r2"/>
</dbReference>
<dbReference type="EMBL" id="CP042997">
    <property type="protein sequence ID" value="QEH32380.1"/>
    <property type="molecule type" value="Genomic_DNA"/>
</dbReference>
<keyword evidence="2" id="KW-0805">Transcription regulation</keyword>
<evidence type="ECO:0000313" key="8">
    <source>
        <dbReference type="EMBL" id="QEH32380.1"/>
    </source>
</evidence>
<feature type="compositionally biased region" description="Low complexity" evidence="5">
    <location>
        <begin position="287"/>
        <end position="301"/>
    </location>
</feature>